<evidence type="ECO:0000256" key="6">
    <source>
        <dbReference type="HAMAP-Rule" id="MF_01813"/>
    </source>
</evidence>
<organism evidence="7 8">
    <name type="scientific">Holospora obtusa F1</name>
    <dbReference type="NCBI Taxonomy" id="1399147"/>
    <lineage>
        <taxon>Bacteria</taxon>
        <taxon>Pseudomonadati</taxon>
        <taxon>Pseudomonadota</taxon>
        <taxon>Alphaproteobacteria</taxon>
        <taxon>Holosporales</taxon>
        <taxon>Holosporaceae</taxon>
        <taxon>Holospora</taxon>
    </lineage>
</organism>
<gene>
    <name evidence="6" type="primary">ubiE</name>
    <name evidence="7" type="ORF">P618_200386</name>
</gene>
<dbReference type="UniPathway" id="UPA00232"/>
<keyword evidence="2 6" id="KW-0489">Methyltransferase</keyword>
<dbReference type="InterPro" id="IPR023576">
    <property type="entry name" value="UbiE/COQ5_MeTrFase_CS"/>
</dbReference>
<dbReference type="PANTHER" id="PTHR43591:SF24">
    <property type="entry name" value="2-METHOXY-6-POLYPRENYL-1,4-BENZOQUINOL METHYLASE, MITOCHONDRIAL"/>
    <property type="match status" value="1"/>
</dbReference>
<comment type="caution">
    <text evidence="7">The sequence shown here is derived from an EMBL/GenBank/DDBJ whole genome shotgun (WGS) entry which is preliminary data.</text>
</comment>
<keyword evidence="7" id="KW-0830">Ubiquinone</keyword>
<feature type="binding site" evidence="6">
    <location>
        <position position="79"/>
    </location>
    <ligand>
        <name>S-adenosyl-L-methionine</name>
        <dbReference type="ChEBI" id="CHEBI:59789"/>
    </ligand>
</feature>
<dbReference type="GO" id="GO:0009234">
    <property type="term" value="P:menaquinone biosynthetic process"/>
    <property type="evidence" value="ECO:0007669"/>
    <property type="project" value="UniProtKB-UniRule"/>
</dbReference>
<dbReference type="UniPathway" id="UPA00079">
    <property type="reaction ID" value="UER00169"/>
</dbReference>
<dbReference type="GO" id="GO:0009060">
    <property type="term" value="P:aerobic respiration"/>
    <property type="evidence" value="ECO:0007669"/>
    <property type="project" value="UniProtKB-UniRule"/>
</dbReference>
<dbReference type="PROSITE" id="PS51608">
    <property type="entry name" value="SAM_MT_UBIE"/>
    <property type="match status" value="1"/>
</dbReference>
<sequence length="241" mass="27976">MNSIFSLFDRITPIYDQMNKIMSFGKDKYWRKKLLSYVPWKKHKTLCVLDVACGTGAISEILLKEAENYNQACCCWMLDPSSEMLAYARTRCYTLMPFFEMHFLKGYAEAIPLPSRCAHVYICGFGLRNVQNRSFALQEAFRILVPNGVLLILEFSFEVLPSLAWAYRCYLMHGIPLIGKWIGKDQQAYQYLSDSILKFPSPHVILKECFQTGFEKIFYTTLQAGLVQLYYAQKPYDSLHI</sequence>
<dbReference type="NCBIfam" id="TIGR01934">
    <property type="entry name" value="MenG_MenH_UbiE"/>
    <property type="match status" value="1"/>
</dbReference>
<comment type="pathway">
    <text evidence="6">Cofactor biosynthesis; ubiquinone biosynthesis.</text>
</comment>
<keyword evidence="4 6" id="KW-0831">Ubiquinone biosynthesis</keyword>
<dbReference type="PANTHER" id="PTHR43591">
    <property type="entry name" value="METHYLTRANSFERASE"/>
    <property type="match status" value="1"/>
</dbReference>
<evidence type="ECO:0000256" key="1">
    <source>
        <dbReference type="ARBA" id="ARBA00022428"/>
    </source>
</evidence>
<dbReference type="Gene3D" id="3.40.50.150">
    <property type="entry name" value="Vaccinia Virus protein VP39"/>
    <property type="match status" value="1"/>
</dbReference>
<comment type="catalytic activity">
    <reaction evidence="6">
        <text>a 2-methoxy-6-(all-trans-polyprenyl)benzene-1,4-diol + S-adenosyl-L-methionine = a 5-methoxy-2-methyl-3-(all-trans-polyprenyl)benzene-1,4-diol + S-adenosyl-L-homocysteine + H(+)</text>
        <dbReference type="Rhea" id="RHEA:28286"/>
        <dbReference type="Rhea" id="RHEA-COMP:10858"/>
        <dbReference type="Rhea" id="RHEA-COMP:10859"/>
        <dbReference type="ChEBI" id="CHEBI:15378"/>
        <dbReference type="ChEBI" id="CHEBI:57856"/>
        <dbReference type="ChEBI" id="CHEBI:59789"/>
        <dbReference type="ChEBI" id="CHEBI:84166"/>
        <dbReference type="ChEBI" id="CHEBI:84167"/>
        <dbReference type="EC" id="2.1.1.201"/>
    </reaction>
</comment>
<comment type="catalytic activity">
    <reaction evidence="6">
        <text>a 2-demethylmenaquinol + S-adenosyl-L-methionine = a menaquinol + S-adenosyl-L-homocysteine + H(+)</text>
        <dbReference type="Rhea" id="RHEA:42640"/>
        <dbReference type="Rhea" id="RHEA-COMP:9539"/>
        <dbReference type="Rhea" id="RHEA-COMP:9563"/>
        <dbReference type="ChEBI" id="CHEBI:15378"/>
        <dbReference type="ChEBI" id="CHEBI:18151"/>
        <dbReference type="ChEBI" id="CHEBI:55437"/>
        <dbReference type="ChEBI" id="CHEBI:57856"/>
        <dbReference type="ChEBI" id="CHEBI:59789"/>
        <dbReference type="EC" id="2.1.1.163"/>
    </reaction>
</comment>
<dbReference type="STRING" id="1399147.P618_200386"/>
<dbReference type="GO" id="GO:0008425">
    <property type="term" value="F:2-methoxy-6-polyprenyl-1,4-benzoquinol methyltransferase activity"/>
    <property type="evidence" value="ECO:0007669"/>
    <property type="project" value="UniProtKB-UniRule"/>
</dbReference>
<dbReference type="SUPFAM" id="SSF53335">
    <property type="entry name" value="S-adenosyl-L-methionine-dependent methyltransferases"/>
    <property type="match status" value="1"/>
</dbReference>
<keyword evidence="3 6" id="KW-0808">Transferase</keyword>
<comment type="caution">
    <text evidence="6">Lacks conserved residue(s) required for the propagation of feature annotation.</text>
</comment>
<proteinExistence type="inferred from homology"/>
<dbReference type="InterPro" id="IPR029063">
    <property type="entry name" value="SAM-dependent_MTases_sf"/>
</dbReference>
<feature type="binding site" evidence="6">
    <location>
        <position position="55"/>
    </location>
    <ligand>
        <name>S-adenosyl-L-methionine</name>
        <dbReference type="ChEBI" id="CHEBI:59789"/>
    </ligand>
</feature>
<reference evidence="7 8" key="1">
    <citation type="journal article" date="2014" name="FEMS Microbiol. Lett.">
        <title>Draft genome sequences of three Holospora species (Holospora obtusa, Holospora undulata, and Holospora elegans), endonuclear symbiotic bacteria of the ciliate Paramecium caudatum.</title>
        <authorList>
            <person name="Dohra H."/>
            <person name="Tanaka K."/>
            <person name="Suzuki T."/>
            <person name="Fujishima M."/>
            <person name="Suzuki H."/>
        </authorList>
    </citation>
    <scope>NUCLEOTIDE SEQUENCE [LARGE SCALE GENOMIC DNA]</scope>
    <source>
        <strain evidence="7 8">F1</strain>
    </source>
</reference>
<dbReference type="OrthoDB" id="9808140at2"/>
<evidence type="ECO:0000313" key="8">
    <source>
        <dbReference type="Proteomes" id="UP000019112"/>
    </source>
</evidence>
<dbReference type="PROSITE" id="PS01183">
    <property type="entry name" value="UBIE_1"/>
    <property type="match status" value="1"/>
</dbReference>
<comment type="function">
    <text evidence="6">Methyltransferase required for the conversion of demethylmenaquinol (DMKH2) to menaquinol (MKH2) and the conversion of 2-polyprenyl-6-methoxy-1,4-benzoquinol (DDMQH2) to 2-polyprenyl-3-methyl-6-methoxy-1,4-benzoquinol (DMQH2).</text>
</comment>
<dbReference type="Proteomes" id="UP000019112">
    <property type="component" value="Unassembled WGS sequence"/>
</dbReference>
<comment type="similarity">
    <text evidence="6">Belongs to the class I-like SAM-binding methyltransferase superfamily. MenG/UbiE family.</text>
</comment>
<evidence type="ECO:0000256" key="5">
    <source>
        <dbReference type="ARBA" id="ARBA00022691"/>
    </source>
</evidence>
<evidence type="ECO:0000256" key="2">
    <source>
        <dbReference type="ARBA" id="ARBA00022603"/>
    </source>
</evidence>
<dbReference type="RefSeq" id="WP_024161081.1">
    <property type="nucleotide sequence ID" value="NZ_AWTR02000046.1"/>
</dbReference>
<dbReference type="eggNOG" id="COG2226">
    <property type="taxonomic scope" value="Bacteria"/>
</dbReference>
<dbReference type="GO" id="GO:0032259">
    <property type="term" value="P:methylation"/>
    <property type="evidence" value="ECO:0007669"/>
    <property type="project" value="UniProtKB-KW"/>
</dbReference>
<dbReference type="AlphaFoldDB" id="W6TE54"/>
<evidence type="ECO:0000256" key="3">
    <source>
        <dbReference type="ARBA" id="ARBA00022679"/>
    </source>
</evidence>
<dbReference type="Pfam" id="PF01209">
    <property type="entry name" value="Ubie_methyltran"/>
    <property type="match status" value="1"/>
</dbReference>
<dbReference type="EC" id="2.1.1.163" evidence="6"/>
<evidence type="ECO:0000256" key="4">
    <source>
        <dbReference type="ARBA" id="ARBA00022688"/>
    </source>
</evidence>
<comment type="pathway">
    <text evidence="6">Quinol/quinone metabolism; menaquinone biosynthesis; menaquinol from 1,4-dihydroxy-2-naphthoate: step 2/2.</text>
</comment>
<accession>W6TE54</accession>
<keyword evidence="8" id="KW-1185">Reference proteome</keyword>
<dbReference type="HAMAP" id="MF_01813">
    <property type="entry name" value="MenG_UbiE_methyltr"/>
    <property type="match status" value="1"/>
</dbReference>
<protein>
    <recommendedName>
        <fullName evidence="6">Ubiquinone/menaquinone biosynthesis C-methyltransferase UbiE</fullName>
        <ecNumber evidence="6">2.1.1.163</ecNumber>
        <ecNumber evidence="6">2.1.1.201</ecNumber>
    </recommendedName>
    <alternativeName>
        <fullName evidence="6">2-methoxy-6-polyprenyl-1,4-benzoquinol methylase</fullName>
    </alternativeName>
    <alternativeName>
        <fullName evidence="6">Demethylmenaquinone methyltransferase</fullName>
    </alternativeName>
</protein>
<keyword evidence="5 6" id="KW-0949">S-adenosyl-L-methionine</keyword>
<dbReference type="GO" id="GO:0043770">
    <property type="term" value="F:demethylmenaquinone methyltransferase activity"/>
    <property type="evidence" value="ECO:0007669"/>
    <property type="project" value="UniProtKB-UniRule"/>
</dbReference>
<dbReference type="InterPro" id="IPR004033">
    <property type="entry name" value="UbiE/COQ5_MeTrFase"/>
</dbReference>
<name>W6TE54_HOLOB</name>
<dbReference type="EC" id="2.1.1.201" evidence="6"/>
<evidence type="ECO:0000313" key="7">
    <source>
        <dbReference type="EMBL" id="ETZ07418.1"/>
    </source>
</evidence>
<keyword evidence="1 6" id="KW-0474">Menaquinone biosynthesis</keyword>
<dbReference type="CDD" id="cd02440">
    <property type="entry name" value="AdoMet_MTases"/>
    <property type="match status" value="1"/>
</dbReference>
<dbReference type="EMBL" id="AWTR02000046">
    <property type="protein sequence ID" value="ETZ07418.1"/>
    <property type="molecule type" value="Genomic_DNA"/>
</dbReference>